<dbReference type="EMBL" id="MU069739">
    <property type="protein sequence ID" value="KAF5834770.1"/>
    <property type="molecule type" value="Genomic_DNA"/>
</dbReference>
<feature type="compositionally biased region" description="Low complexity" evidence="1">
    <location>
        <begin position="163"/>
        <end position="176"/>
    </location>
</feature>
<evidence type="ECO:0008006" key="4">
    <source>
        <dbReference type="Google" id="ProtNLM"/>
    </source>
</evidence>
<name>A0ABQ7GJI0_DUNSA</name>
<organism evidence="2 3">
    <name type="scientific">Dunaliella salina</name>
    <name type="common">Green alga</name>
    <name type="synonym">Protococcus salinus</name>
    <dbReference type="NCBI Taxonomy" id="3046"/>
    <lineage>
        <taxon>Eukaryota</taxon>
        <taxon>Viridiplantae</taxon>
        <taxon>Chlorophyta</taxon>
        <taxon>core chlorophytes</taxon>
        <taxon>Chlorophyceae</taxon>
        <taxon>CS clade</taxon>
        <taxon>Chlamydomonadales</taxon>
        <taxon>Dunaliellaceae</taxon>
        <taxon>Dunaliella</taxon>
    </lineage>
</organism>
<feature type="region of interest" description="Disordered" evidence="1">
    <location>
        <begin position="123"/>
        <end position="176"/>
    </location>
</feature>
<proteinExistence type="predicted"/>
<gene>
    <name evidence="2" type="ORF">DUNSADRAFT_8458</name>
</gene>
<dbReference type="Proteomes" id="UP000815325">
    <property type="component" value="Unassembled WGS sequence"/>
</dbReference>
<reference evidence="2" key="1">
    <citation type="submission" date="2017-08" db="EMBL/GenBank/DDBJ databases">
        <authorList>
            <person name="Polle J.E."/>
            <person name="Barry K."/>
            <person name="Cushman J."/>
            <person name="Schmutz J."/>
            <person name="Tran D."/>
            <person name="Hathwaick L.T."/>
            <person name="Yim W.C."/>
            <person name="Jenkins J."/>
            <person name="Mckie-Krisberg Z.M."/>
            <person name="Prochnik S."/>
            <person name="Lindquist E."/>
            <person name="Dockter R.B."/>
            <person name="Adam C."/>
            <person name="Molina H."/>
            <person name="Bunkerborg J."/>
            <person name="Jin E."/>
            <person name="Buchheim M."/>
            <person name="Magnuson J."/>
        </authorList>
    </citation>
    <scope>NUCLEOTIDE SEQUENCE</scope>
    <source>
        <strain evidence="2">CCAP 19/18</strain>
    </source>
</reference>
<sequence>MLPTCSLPLTTTGNSSNSNVSDPHWYPPQPCHNHMVLRGSLGSHDSFDLDHHVQHKPLKRRGLSKFYHSKSRSFSSLELACASVYGESARGLAKRQNSGELTMGMATLAVAGAQFQSASASDATAPLAGGGAAHGQAGHRSLLASRGSRQPEHALPSRRLPHSSRSSSQGRQGPSR</sequence>
<feature type="region of interest" description="Disordered" evidence="1">
    <location>
        <begin position="1"/>
        <end position="26"/>
    </location>
</feature>
<evidence type="ECO:0000256" key="1">
    <source>
        <dbReference type="SAM" id="MobiDB-lite"/>
    </source>
</evidence>
<feature type="compositionally biased region" description="Low complexity" evidence="1">
    <location>
        <begin position="10"/>
        <end position="19"/>
    </location>
</feature>
<evidence type="ECO:0000313" key="3">
    <source>
        <dbReference type="Proteomes" id="UP000815325"/>
    </source>
</evidence>
<protein>
    <recommendedName>
        <fullName evidence="4">Encoded protein</fullName>
    </recommendedName>
</protein>
<accession>A0ABQ7GJI0</accession>
<keyword evidence="3" id="KW-1185">Reference proteome</keyword>
<evidence type="ECO:0000313" key="2">
    <source>
        <dbReference type="EMBL" id="KAF5834770.1"/>
    </source>
</evidence>
<comment type="caution">
    <text evidence="2">The sequence shown here is derived from an EMBL/GenBank/DDBJ whole genome shotgun (WGS) entry which is preliminary data.</text>
</comment>